<organism evidence="1 2">
    <name type="scientific">Macroventuria anomochaeta</name>
    <dbReference type="NCBI Taxonomy" id="301207"/>
    <lineage>
        <taxon>Eukaryota</taxon>
        <taxon>Fungi</taxon>
        <taxon>Dikarya</taxon>
        <taxon>Ascomycota</taxon>
        <taxon>Pezizomycotina</taxon>
        <taxon>Dothideomycetes</taxon>
        <taxon>Pleosporomycetidae</taxon>
        <taxon>Pleosporales</taxon>
        <taxon>Pleosporineae</taxon>
        <taxon>Didymellaceae</taxon>
        <taxon>Macroventuria</taxon>
    </lineage>
</organism>
<name>A0ACB6S9F3_9PLEO</name>
<proteinExistence type="predicted"/>
<comment type="caution">
    <text evidence="1">The sequence shown here is derived from an EMBL/GenBank/DDBJ whole genome shotgun (WGS) entry which is preliminary data.</text>
</comment>
<keyword evidence="2" id="KW-1185">Reference proteome</keyword>
<accession>A0ACB6S9F3</accession>
<evidence type="ECO:0000313" key="1">
    <source>
        <dbReference type="EMBL" id="KAF2629737.1"/>
    </source>
</evidence>
<protein>
    <submittedName>
        <fullName evidence="1">Uncharacterized protein</fullName>
    </submittedName>
</protein>
<evidence type="ECO:0000313" key="2">
    <source>
        <dbReference type="Proteomes" id="UP000799754"/>
    </source>
</evidence>
<gene>
    <name evidence="1" type="ORF">BU25DRAFT_409003</name>
</gene>
<reference evidence="1" key="1">
    <citation type="journal article" date="2020" name="Stud. Mycol.">
        <title>101 Dothideomycetes genomes: a test case for predicting lifestyles and emergence of pathogens.</title>
        <authorList>
            <person name="Haridas S."/>
            <person name="Albert R."/>
            <person name="Binder M."/>
            <person name="Bloem J."/>
            <person name="Labutti K."/>
            <person name="Salamov A."/>
            <person name="Andreopoulos B."/>
            <person name="Baker S."/>
            <person name="Barry K."/>
            <person name="Bills G."/>
            <person name="Bluhm B."/>
            <person name="Cannon C."/>
            <person name="Castanera R."/>
            <person name="Culley D."/>
            <person name="Daum C."/>
            <person name="Ezra D."/>
            <person name="Gonzalez J."/>
            <person name="Henrissat B."/>
            <person name="Kuo A."/>
            <person name="Liang C."/>
            <person name="Lipzen A."/>
            <person name="Lutzoni F."/>
            <person name="Magnuson J."/>
            <person name="Mondo S."/>
            <person name="Nolan M."/>
            <person name="Ohm R."/>
            <person name="Pangilinan J."/>
            <person name="Park H.-J."/>
            <person name="Ramirez L."/>
            <person name="Alfaro M."/>
            <person name="Sun H."/>
            <person name="Tritt A."/>
            <person name="Yoshinaga Y."/>
            <person name="Zwiers L.-H."/>
            <person name="Turgeon B."/>
            <person name="Goodwin S."/>
            <person name="Spatafora J."/>
            <person name="Crous P."/>
            <person name="Grigoriev I."/>
        </authorList>
    </citation>
    <scope>NUCLEOTIDE SEQUENCE</scope>
    <source>
        <strain evidence="1">CBS 525.71</strain>
    </source>
</reference>
<sequence>MVQEEFGDHAKDLHTYTSIANLYTRLSTLMFEASGLTKLHWWFYLSIAFNQKRIGRLPSWVPDLHNNDAKSKRQPYESMIAVRGDPPWQASSRPCGASHGPQPGETILRGKLLDKFMLMHPEVSHFPDDPAPSDGTGMIWMAALVDLIRWESEVSDAVLQGKARGFIRAASDESEKHSTSEDTYWRALVAGVLRRHHIRYEIHA</sequence>
<dbReference type="EMBL" id="MU006709">
    <property type="protein sequence ID" value="KAF2629737.1"/>
    <property type="molecule type" value="Genomic_DNA"/>
</dbReference>
<dbReference type="Proteomes" id="UP000799754">
    <property type="component" value="Unassembled WGS sequence"/>
</dbReference>